<accession>A0A813FEP5</accession>
<dbReference type="AlphaFoldDB" id="A0A813FEP5"/>
<evidence type="ECO:0000313" key="4">
    <source>
        <dbReference type="EMBL" id="CAE8612123.1"/>
    </source>
</evidence>
<evidence type="ECO:0000256" key="2">
    <source>
        <dbReference type="ARBA" id="ARBA00022801"/>
    </source>
</evidence>
<dbReference type="SUPFAM" id="SSF53474">
    <property type="entry name" value="alpha/beta-Hydrolases"/>
    <property type="match status" value="1"/>
</dbReference>
<evidence type="ECO:0000313" key="5">
    <source>
        <dbReference type="Proteomes" id="UP000654075"/>
    </source>
</evidence>
<dbReference type="Proteomes" id="UP000654075">
    <property type="component" value="Unassembled WGS sequence"/>
</dbReference>
<keyword evidence="5" id="KW-1185">Reference proteome</keyword>
<dbReference type="Pfam" id="PF00756">
    <property type="entry name" value="Esterase"/>
    <property type="match status" value="1"/>
</dbReference>
<feature type="compositionally biased region" description="Low complexity" evidence="3">
    <location>
        <begin position="297"/>
        <end position="312"/>
    </location>
</feature>
<feature type="region of interest" description="Disordered" evidence="3">
    <location>
        <begin position="297"/>
        <end position="322"/>
    </location>
</feature>
<gene>
    <name evidence="4" type="ORF">PGLA1383_LOCUS29921</name>
</gene>
<dbReference type="PANTHER" id="PTHR40841:SF2">
    <property type="entry name" value="SIDEROPHORE-DEGRADING ESTERASE (EUROFUNG)"/>
    <property type="match status" value="1"/>
</dbReference>
<dbReference type="OrthoDB" id="446683at2759"/>
<comment type="caution">
    <text evidence="4">The sequence shown here is derived from an EMBL/GenBank/DDBJ whole genome shotgun (WGS) entry which is preliminary data.</text>
</comment>
<reference evidence="4" key="1">
    <citation type="submission" date="2021-02" db="EMBL/GenBank/DDBJ databases">
        <authorList>
            <person name="Dougan E. K."/>
            <person name="Rhodes N."/>
            <person name="Thang M."/>
            <person name="Chan C."/>
        </authorList>
    </citation>
    <scope>NUCLEOTIDE SEQUENCE</scope>
</reference>
<feature type="compositionally biased region" description="Low complexity" evidence="3">
    <location>
        <begin position="223"/>
        <end position="240"/>
    </location>
</feature>
<dbReference type="InterPro" id="IPR029058">
    <property type="entry name" value="AB_hydrolase_fold"/>
</dbReference>
<sequence length="750" mass="78917">MAMRPATPHAPGPPMVTRLSSAPAPPFTSSTVVSPVARLAPAPARQAAVPSTLQQQQQVKGSGEVAARVLAESHSTSHLFGNSSQWAQRGICWRGSHSNAPANTYSTYSHTQSACANGYNNNINNNLSACAGKSTPTTPQAPPLQISTAQQQQQRLQQSMPIPSTGPVSSVSFGGGGTHTPSNPSAIYSMMQAVHPGGGGTCPSGGSRPVSVDHGDGGSTQQSNNNKNNSNNNNKNNSSISQSLQPILISGGSLASEGLDRSFRYGNSIRAPIGFSGGSQTSSYGVDARLQGLRGGSFSARGSGSPAGSSRPVRYAGSAHPGDPGLAAQVAAQIWPKLVEQVTKARHPDGAAASSSTDRHRPDAIATRELCRTLASVVDALPGDGLLRRVLAVASEEVFSAVLSRYDFVYSPATSTARGDGGLDWTQVAPPPRLRDSASLCHALPHFCMVEAMDGSGKQRGDAPLAFATCETHRLRSAAGLAYKVSVSLPLSYWSPGGQDKTYPVIYALDAEPYLFPLLTTVARTNHFFKRTTWYADFIVVGVTADVEESFQGDDGELDVTGIWDALRPTRARDYLPTAAESPWGAPGAEPLLHISGHASTFVQFLASVLVPFIDATYRTNAAQRAMIGKSFGGSAVAHAMLDTACAPLFRYYLLGSPSLSWDEGAFFRLEEETHRSRDPLAAAVFVSAGGLEGPSKVEELRRFESLLKSRASPDLTVTVDIVPGEDHGSLSYPFACRALGWLSGQLSAG</sequence>
<dbReference type="InterPro" id="IPR000801">
    <property type="entry name" value="Esterase-like"/>
</dbReference>
<dbReference type="EMBL" id="CAJNNV010025083">
    <property type="protein sequence ID" value="CAE8612123.1"/>
    <property type="molecule type" value="Genomic_DNA"/>
</dbReference>
<dbReference type="Gene3D" id="3.40.50.1820">
    <property type="entry name" value="alpha/beta hydrolase"/>
    <property type="match status" value="1"/>
</dbReference>
<dbReference type="InterPro" id="IPR052558">
    <property type="entry name" value="Siderophore_Hydrolase_D"/>
</dbReference>
<feature type="region of interest" description="Disordered" evidence="3">
    <location>
        <begin position="1"/>
        <end position="30"/>
    </location>
</feature>
<comment type="similarity">
    <text evidence="1">Belongs to the esterase D family.</text>
</comment>
<dbReference type="PANTHER" id="PTHR40841">
    <property type="entry name" value="SIDEROPHORE TRIACETYLFUSARININE C ESTERASE"/>
    <property type="match status" value="1"/>
</dbReference>
<keyword evidence="2" id="KW-0378">Hydrolase</keyword>
<evidence type="ECO:0000256" key="3">
    <source>
        <dbReference type="SAM" id="MobiDB-lite"/>
    </source>
</evidence>
<name>A0A813FEP5_POLGL</name>
<evidence type="ECO:0000256" key="1">
    <source>
        <dbReference type="ARBA" id="ARBA00005622"/>
    </source>
</evidence>
<protein>
    <submittedName>
        <fullName evidence="4">Uncharacterized protein</fullName>
    </submittedName>
</protein>
<dbReference type="GO" id="GO:0016788">
    <property type="term" value="F:hydrolase activity, acting on ester bonds"/>
    <property type="evidence" value="ECO:0007669"/>
    <property type="project" value="TreeGrafter"/>
</dbReference>
<proteinExistence type="inferred from homology"/>
<feature type="region of interest" description="Disordered" evidence="3">
    <location>
        <begin position="132"/>
        <end position="240"/>
    </location>
</feature>
<organism evidence="4 5">
    <name type="scientific">Polarella glacialis</name>
    <name type="common">Dinoflagellate</name>
    <dbReference type="NCBI Taxonomy" id="89957"/>
    <lineage>
        <taxon>Eukaryota</taxon>
        <taxon>Sar</taxon>
        <taxon>Alveolata</taxon>
        <taxon>Dinophyceae</taxon>
        <taxon>Suessiales</taxon>
        <taxon>Suessiaceae</taxon>
        <taxon>Polarella</taxon>
    </lineage>
</organism>
<feature type="compositionally biased region" description="Low complexity" evidence="3">
    <location>
        <begin position="150"/>
        <end position="172"/>
    </location>
</feature>